<feature type="non-terminal residue" evidence="1">
    <location>
        <position position="1"/>
    </location>
</feature>
<dbReference type="EMBL" id="UINC01169353">
    <property type="protein sequence ID" value="SVD72845.1"/>
    <property type="molecule type" value="Genomic_DNA"/>
</dbReference>
<sequence length="46" mass="5144">VTLSSYNLQWQAGYTEWSEHPDFATYWQACRTQTTDIGVTGGNATS</sequence>
<dbReference type="AlphaFoldDB" id="A0A382XQB9"/>
<organism evidence="1">
    <name type="scientific">marine metagenome</name>
    <dbReference type="NCBI Taxonomy" id="408172"/>
    <lineage>
        <taxon>unclassified sequences</taxon>
        <taxon>metagenomes</taxon>
        <taxon>ecological metagenomes</taxon>
    </lineage>
</organism>
<accession>A0A382XQB9</accession>
<name>A0A382XQB9_9ZZZZ</name>
<proteinExistence type="predicted"/>
<reference evidence="1" key="1">
    <citation type="submission" date="2018-05" db="EMBL/GenBank/DDBJ databases">
        <authorList>
            <person name="Lanie J.A."/>
            <person name="Ng W.-L."/>
            <person name="Kazmierczak K.M."/>
            <person name="Andrzejewski T.M."/>
            <person name="Davidsen T.M."/>
            <person name="Wayne K.J."/>
            <person name="Tettelin H."/>
            <person name="Glass J.I."/>
            <person name="Rusch D."/>
            <person name="Podicherti R."/>
            <person name="Tsui H.-C.T."/>
            <person name="Winkler M.E."/>
        </authorList>
    </citation>
    <scope>NUCLEOTIDE SEQUENCE</scope>
</reference>
<evidence type="ECO:0000313" key="1">
    <source>
        <dbReference type="EMBL" id="SVD72845.1"/>
    </source>
</evidence>
<protein>
    <submittedName>
        <fullName evidence="1">Uncharacterized protein</fullName>
    </submittedName>
</protein>
<gene>
    <name evidence="1" type="ORF">METZ01_LOCUS425699</name>
</gene>